<dbReference type="Gene3D" id="1.10.510.10">
    <property type="entry name" value="Transferase(Phosphotransferase) domain 1"/>
    <property type="match status" value="1"/>
</dbReference>
<keyword evidence="4 11" id="KW-0732">Signal</keyword>
<dbReference type="GO" id="GO:0004672">
    <property type="term" value="F:protein kinase activity"/>
    <property type="evidence" value="ECO:0007669"/>
    <property type="project" value="InterPro"/>
</dbReference>
<evidence type="ECO:0000313" key="14">
    <source>
        <dbReference type="EMBL" id="KAF6166580.1"/>
    </source>
</evidence>
<dbReference type="AlphaFoldDB" id="A0A7J7NHU6"/>
<sequence>MDQTLLSFLTFILIYTSNITAQQVYSGNSVFNCDSKDENGPSTAFLYTCNAKNPSCQAFLIFRSQHPYKSVKDISNLTSSNPIELASINNVSEVTVFPTNYEVIVPVNCSCSGVYYQANSSYIISDISESSDTYYSIANSTYQGLSTCSSLIDQNTYKPTELFSGLELRVPLRCACPTSAQISNGTQYLLTYLVNPDDSDNSLQDISDQFNISIQNLLNSNYFLEEDPIIFPSTTILVPLKTKPSPKVVQVLPIASHSHPSNQNLKKNRYIIIGVVTSSSFLVLFAFIAIVAYHYYKNLDKTKGMKICDLPEELLVEIASADRVLKVFLFEELKAATDNFSPISKLSSSVYRGVLNGEMVVIKKTSADVSKEVNILNKINHCNVIRLYGVCEDNGYIYLVYEFMVNGSLSDWLSKKSSPFVHSWNRRVEIALDIANGIHYLHNFMDPACVHKDINSGNVLLSHVLRAKIANLGLASLAEMKENITSSRVVGTIGYMAPEYLETGSVTSKIDIYAFGVVLLELITGKNVIMVQDGKELLLSEAIITIMEGDNVEEEMIKCMDQSLERNFQMDLVLAIAKLSVACLTRDPASRPNMGEVVSALIRIQMDSFRRESS</sequence>
<dbReference type="FunFam" id="1.10.510.10:FF:000468">
    <property type="entry name" value="PTI1-like tyrosine-protein kinase 3"/>
    <property type="match status" value="1"/>
</dbReference>
<dbReference type="PROSITE" id="PS50011">
    <property type="entry name" value="PROTEIN_KINASE_DOM"/>
    <property type="match status" value="1"/>
</dbReference>
<feature type="domain" description="LysM" evidence="13">
    <location>
        <begin position="190"/>
        <end position="238"/>
    </location>
</feature>
<dbReference type="InterPro" id="IPR011009">
    <property type="entry name" value="Kinase-like_dom_sf"/>
</dbReference>
<comment type="caution">
    <text evidence="14">The sequence shown here is derived from an EMBL/GenBank/DDBJ whole genome shotgun (WGS) entry which is preliminary data.</text>
</comment>
<dbReference type="InterPro" id="IPR052611">
    <property type="entry name" value="Plant_RLK_LysM"/>
</dbReference>
<name>A0A7J7NHU6_9MAGN</name>
<dbReference type="SUPFAM" id="SSF56112">
    <property type="entry name" value="Protein kinase-like (PK-like)"/>
    <property type="match status" value="1"/>
</dbReference>
<keyword evidence="5" id="KW-0547">Nucleotide-binding</keyword>
<feature type="signal peptide" evidence="11">
    <location>
        <begin position="1"/>
        <end position="21"/>
    </location>
</feature>
<proteinExistence type="predicted"/>
<dbReference type="PANTHER" id="PTHR45927">
    <property type="entry name" value="LYSM-DOMAIN RECEPTOR-LIKE KINASE-RELATED"/>
    <property type="match status" value="1"/>
</dbReference>
<evidence type="ECO:0000256" key="6">
    <source>
        <dbReference type="ARBA" id="ARBA00022840"/>
    </source>
</evidence>
<protein>
    <submittedName>
        <fullName evidence="14">Uncharacterized protein</fullName>
    </submittedName>
</protein>
<dbReference type="GO" id="GO:0005524">
    <property type="term" value="F:ATP binding"/>
    <property type="evidence" value="ECO:0007669"/>
    <property type="project" value="UniProtKB-KW"/>
</dbReference>
<dbReference type="EMBL" id="JACGCM010000786">
    <property type="protein sequence ID" value="KAF6166580.1"/>
    <property type="molecule type" value="Genomic_DNA"/>
</dbReference>
<dbReference type="InterPro" id="IPR018392">
    <property type="entry name" value="LysM"/>
</dbReference>
<keyword evidence="9" id="KW-1015">Disulfide bond</keyword>
<dbReference type="Gene3D" id="3.30.200.20">
    <property type="entry name" value="Phosphorylase Kinase, domain 1"/>
    <property type="match status" value="1"/>
</dbReference>
<keyword evidence="2" id="KW-1003">Cell membrane</keyword>
<evidence type="ECO:0000256" key="4">
    <source>
        <dbReference type="ARBA" id="ARBA00022729"/>
    </source>
</evidence>
<reference evidence="14 15" key="1">
    <citation type="journal article" date="2020" name="IScience">
        <title>Genome Sequencing of the Endangered Kingdonia uniflora (Circaeasteraceae, Ranunculales) Reveals Potential Mechanisms of Evolutionary Specialization.</title>
        <authorList>
            <person name="Sun Y."/>
            <person name="Deng T."/>
            <person name="Zhang A."/>
            <person name="Moore M.J."/>
            <person name="Landis J.B."/>
            <person name="Lin N."/>
            <person name="Zhang H."/>
            <person name="Zhang X."/>
            <person name="Huang J."/>
            <person name="Zhang X."/>
            <person name="Sun H."/>
            <person name="Wang H."/>
        </authorList>
    </citation>
    <scope>NUCLEOTIDE SEQUENCE [LARGE SCALE GENOMIC DNA]</scope>
    <source>
        <strain evidence="14">TB1705</strain>
        <tissue evidence="14">Leaf</tissue>
    </source>
</reference>
<dbReference type="Pfam" id="PF23473">
    <property type="entry name" value="LysM3_LYK4_5"/>
    <property type="match status" value="1"/>
</dbReference>
<evidence type="ECO:0000259" key="12">
    <source>
        <dbReference type="PROSITE" id="PS50011"/>
    </source>
</evidence>
<keyword evidence="8 10" id="KW-0472">Membrane</keyword>
<evidence type="ECO:0000259" key="13">
    <source>
        <dbReference type="PROSITE" id="PS51782"/>
    </source>
</evidence>
<dbReference type="InterPro" id="IPR056561">
    <property type="entry name" value="NFP_LYK_LysM1"/>
</dbReference>
<evidence type="ECO:0000313" key="15">
    <source>
        <dbReference type="Proteomes" id="UP000541444"/>
    </source>
</evidence>
<gene>
    <name evidence="14" type="ORF">GIB67_005442</name>
</gene>
<dbReference type="Pfam" id="PF00069">
    <property type="entry name" value="Pkinase"/>
    <property type="match status" value="1"/>
</dbReference>
<evidence type="ECO:0000256" key="2">
    <source>
        <dbReference type="ARBA" id="ARBA00022475"/>
    </source>
</evidence>
<feature type="transmembrane region" description="Helical" evidence="10">
    <location>
        <begin position="270"/>
        <end position="296"/>
    </location>
</feature>
<feature type="chain" id="PRO_5029446740" evidence="11">
    <location>
        <begin position="22"/>
        <end position="614"/>
    </location>
</feature>
<keyword evidence="7 10" id="KW-1133">Transmembrane helix</keyword>
<evidence type="ECO:0000256" key="8">
    <source>
        <dbReference type="ARBA" id="ARBA00023136"/>
    </source>
</evidence>
<dbReference type="Pfam" id="PF23446">
    <property type="entry name" value="LysM1_NFP_LYK"/>
    <property type="match status" value="1"/>
</dbReference>
<keyword evidence="6" id="KW-0067">ATP-binding</keyword>
<dbReference type="Pfam" id="PF23472">
    <property type="entry name" value="LysM2_CERK1_LYK3_4_5"/>
    <property type="match status" value="1"/>
</dbReference>
<evidence type="ECO:0000256" key="11">
    <source>
        <dbReference type="SAM" id="SignalP"/>
    </source>
</evidence>
<dbReference type="Proteomes" id="UP000541444">
    <property type="component" value="Unassembled WGS sequence"/>
</dbReference>
<dbReference type="PROSITE" id="PS51782">
    <property type="entry name" value="LYSM"/>
    <property type="match status" value="1"/>
</dbReference>
<accession>A0A7J7NHU6</accession>
<keyword evidence="15" id="KW-1185">Reference proteome</keyword>
<evidence type="ECO:0000256" key="3">
    <source>
        <dbReference type="ARBA" id="ARBA00022692"/>
    </source>
</evidence>
<evidence type="ECO:0000256" key="9">
    <source>
        <dbReference type="ARBA" id="ARBA00023157"/>
    </source>
</evidence>
<evidence type="ECO:0000256" key="7">
    <source>
        <dbReference type="ARBA" id="ARBA00022989"/>
    </source>
</evidence>
<evidence type="ECO:0000256" key="1">
    <source>
        <dbReference type="ARBA" id="ARBA00004162"/>
    </source>
</evidence>
<dbReference type="InterPro" id="IPR056562">
    <property type="entry name" value="LysM2_CERK1_LYK3_4_5"/>
</dbReference>
<comment type="subcellular location">
    <subcellularLocation>
        <location evidence="1">Cell membrane</location>
        <topology evidence="1">Single-pass membrane protein</topology>
    </subcellularLocation>
</comment>
<organism evidence="14 15">
    <name type="scientific">Kingdonia uniflora</name>
    <dbReference type="NCBI Taxonomy" id="39325"/>
    <lineage>
        <taxon>Eukaryota</taxon>
        <taxon>Viridiplantae</taxon>
        <taxon>Streptophyta</taxon>
        <taxon>Embryophyta</taxon>
        <taxon>Tracheophyta</taxon>
        <taxon>Spermatophyta</taxon>
        <taxon>Magnoliopsida</taxon>
        <taxon>Ranunculales</taxon>
        <taxon>Circaeasteraceae</taxon>
        <taxon>Kingdonia</taxon>
    </lineage>
</organism>
<evidence type="ECO:0000256" key="10">
    <source>
        <dbReference type="SAM" id="Phobius"/>
    </source>
</evidence>
<feature type="domain" description="Protein kinase" evidence="12">
    <location>
        <begin position="270"/>
        <end position="610"/>
    </location>
</feature>
<keyword evidence="3 10" id="KW-0812">Transmembrane</keyword>
<dbReference type="PANTHER" id="PTHR45927:SF5">
    <property type="entry name" value="PROTEIN KINASE DOMAIN-CONTAINING PROTEIN"/>
    <property type="match status" value="1"/>
</dbReference>
<dbReference type="GO" id="GO:0005886">
    <property type="term" value="C:plasma membrane"/>
    <property type="evidence" value="ECO:0007669"/>
    <property type="project" value="UniProtKB-SubCell"/>
</dbReference>
<dbReference type="InterPro" id="IPR056563">
    <property type="entry name" value="LysM3_LYK4_5"/>
</dbReference>
<dbReference type="OrthoDB" id="4062651at2759"/>
<dbReference type="InterPro" id="IPR000719">
    <property type="entry name" value="Prot_kinase_dom"/>
</dbReference>
<evidence type="ECO:0000256" key="5">
    <source>
        <dbReference type="ARBA" id="ARBA00022741"/>
    </source>
</evidence>